<feature type="region of interest" description="Disordered" evidence="1">
    <location>
        <begin position="152"/>
        <end position="175"/>
    </location>
</feature>
<keyword evidence="3" id="KW-1185">Reference proteome</keyword>
<dbReference type="AlphaFoldDB" id="A0A931DE14"/>
<protein>
    <submittedName>
        <fullName evidence="2">Uncharacterized protein</fullName>
    </submittedName>
</protein>
<accession>A0A931DE14</accession>
<evidence type="ECO:0000313" key="2">
    <source>
        <dbReference type="EMBL" id="MBG6085846.1"/>
    </source>
</evidence>
<name>A0A931DE14_9MICC</name>
<organism evidence="2 3">
    <name type="scientific">Zhihengliuella flava</name>
    <dbReference type="NCBI Taxonomy" id="1285193"/>
    <lineage>
        <taxon>Bacteria</taxon>
        <taxon>Bacillati</taxon>
        <taxon>Actinomycetota</taxon>
        <taxon>Actinomycetes</taxon>
        <taxon>Micrococcales</taxon>
        <taxon>Micrococcaceae</taxon>
        <taxon>Zhihengliuella</taxon>
    </lineage>
</organism>
<feature type="region of interest" description="Disordered" evidence="1">
    <location>
        <begin position="196"/>
        <end position="215"/>
    </location>
</feature>
<evidence type="ECO:0000256" key="1">
    <source>
        <dbReference type="SAM" id="MobiDB-lite"/>
    </source>
</evidence>
<proteinExistence type="predicted"/>
<comment type="caution">
    <text evidence="2">The sequence shown here is derived from an EMBL/GenBank/DDBJ whole genome shotgun (WGS) entry which is preliminary data.</text>
</comment>
<evidence type="ECO:0000313" key="3">
    <source>
        <dbReference type="Proteomes" id="UP000625033"/>
    </source>
</evidence>
<dbReference type="Proteomes" id="UP000625033">
    <property type="component" value="Unassembled WGS sequence"/>
</dbReference>
<feature type="region of interest" description="Disordered" evidence="1">
    <location>
        <begin position="234"/>
        <end position="253"/>
    </location>
</feature>
<reference evidence="2" key="1">
    <citation type="submission" date="2020-11" db="EMBL/GenBank/DDBJ databases">
        <title>Sequencing the genomes of 1000 actinobacteria strains.</title>
        <authorList>
            <person name="Klenk H.-P."/>
        </authorList>
    </citation>
    <scope>NUCLEOTIDE SEQUENCE</scope>
    <source>
        <strain evidence="2">DSM 26152</strain>
    </source>
</reference>
<feature type="region of interest" description="Disordered" evidence="1">
    <location>
        <begin position="258"/>
        <end position="288"/>
    </location>
</feature>
<sequence>MTVSGVAYELPTWEHRTAGSASSSSESEGELFLTPVAAEGTKPSNTMGVARRQGTGQAFLTNQIVSLCGLDPSEKLLKTPTSQLAVNGGSQHPDKRREGGHGPTLADEVEHLLPTPCAQPSGNAPENHLWKKPGRTQVTDLAIMAENGLIETGGKLLPTPTVGMTQGGNRTRSGDRSDELLLNGAAEAIAEGKLFPTPRATDGTKGGPNQRGSSGELMLPSAVQLLPTPVCTDANGARNATADRTPGKKFNTGTTLTDALVPPSNGGHTAQLFVDGKPCEEPPQPLQN</sequence>
<gene>
    <name evidence="2" type="ORF">IW252_002613</name>
</gene>
<feature type="region of interest" description="Disordered" evidence="1">
    <location>
        <begin position="83"/>
        <end position="102"/>
    </location>
</feature>
<feature type="region of interest" description="Disordered" evidence="1">
    <location>
        <begin position="14"/>
        <end position="45"/>
    </location>
</feature>
<feature type="compositionally biased region" description="Polar residues" evidence="1">
    <location>
        <begin position="162"/>
        <end position="171"/>
    </location>
</feature>
<dbReference type="EMBL" id="JADOTZ010000001">
    <property type="protein sequence ID" value="MBG6085846.1"/>
    <property type="molecule type" value="Genomic_DNA"/>
</dbReference>